<keyword evidence="1" id="KW-0812">Transmembrane</keyword>
<name>A0AB39AGE7_9NIDO</name>
<dbReference type="EMBL" id="PP845503">
    <property type="protein sequence ID" value="XDG24707.1"/>
    <property type="molecule type" value="Genomic_RNA"/>
</dbReference>
<feature type="transmembrane region" description="Helical" evidence="1">
    <location>
        <begin position="22"/>
        <end position="43"/>
    </location>
</feature>
<protein>
    <submittedName>
        <fullName evidence="2">Uncharacterized protein</fullName>
    </submittedName>
</protein>
<proteinExistence type="predicted"/>
<feature type="transmembrane region" description="Helical" evidence="1">
    <location>
        <begin position="55"/>
        <end position="85"/>
    </location>
</feature>
<evidence type="ECO:0000256" key="1">
    <source>
        <dbReference type="SAM" id="Phobius"/>
    </source>
</evidence>
<reference evidence="2" key="1">
    <citation type="submission" date="2024-05" db="EMBL/GenBank/DDBJ databases">
        <title>Avian Migration-Mediated Cross-Species Transmission and Recombination Shaping the Diversity of Gammacoronaviruses and Deltacoronaviruses.</title>
        <authorList>
            <person name="Han Y."/>
            <person name="Xu P."/>
            <person name="Xu Y."/>
            <person name="Wang Y."/>
            <person name="Hu J."/>
            <person name="Ma M."/>
            <person name="Li Z."/>
            <person name="Bo S."/>
            <person name="Zhao C."/>
            <person name="Ji L."/>
            <person name="Yuan Y."/>
            <person name="Zhao W."/>
            <person name="Wang J."/>
            <person name="Jin Q."/>
            <person name="Wu Z."/>
            <person name="He G."/>
        </authorList>
    </citation>
    <scope>NUCLEOTIDE SEQUENCE</scope>
    <source>
        <strain evidence="2">AvMp-DeltaCoV/SH21-SH159</strain>
    </source>
</reference>
<sequence length="92" mass="10336">MNVFVELAVFWFSLFTIQPPDWAITFMAFVFFLVPIHFLVLVGHPGRVYFGYSNCVLCDVLLSVAETLATVVIFVLLSYIGVIIFDINGPNS</sequence>
<keyword evidence="1" id="KW-1133">Transmembrane helix</keyword>
<keyword evidence="1" id="KW-0472">Membrane</keyword>
<organism evidence="2">
    <name type="scientific">Bird deltacoronavirus HKU20</name>
    <dbReference type="NCBI Taxonomy" id="3237953"/>
    <lineage>
        <taxon>Viruses</taxon>
        <taxon>Riboviria</taxon>
        <taxon>Orthornavirae</taxon>
        <taxon>Pisuviricota</taxon>
        <taxon>Pisoniviricetes</taxon>
        <taxon>Nidovirales</taxon>
        <taxon>Cornidovirineae</taxon>
        <taxon>Coronaviridae</taxon>
        <taxon>Orthocoronavirinae</taxon>
        <taxon>Deltacoronavirus</taxon>
    </lineage>
</organism>
<evidence type="ECO:0000313" key="2">
    <source>
        <dbReference type="EMBL" id="XDG24707.1"/>
    </source>
</evidence>
<accession>A0AB39AGE7</accession>